<organism evidence="2 3">
    <name type="scientific">Lithohypha guttulata</name>
    <dbReference type="NCBI Taxonomy" id="1690604"/>
    <lineage>
        <taxon>Eukaryota</taxon>
        <taxon>Fungi</taxon>
        <taxon>Dikarya</taxon>
        <taxon>Ascomycota</taxon>
        <taxon>Pezizomycotina</taxon>
        <taxon>Eurotiomycetes</taxon>
        <taxon>Chaetothyriomycetidae</taxon>
        <taxon>Chaetothyriales</taxon>
        <taxon>Trichomeriaceae</taxon>
        <taxon>Lithohypha</taxon>
    </lineage>
</organism>
<protein>
    <submittedName>
        <fullName evidence="2">Uncharacterized protein</fullName>
    </submittedName>
</protein>
<accession>A0ABR0JYR2</accession>
<dbReference type="Proteomes" id="UP001345013">
    <property type="component" value="Unassembled WGS sequence"/>
</dbReference>
<evidence type="ECO:0000313" key="2">
    <source>
        <dbReference type="EMBL" id="KAK5079893.1"/>
    </source>
</evidence>
<sequence length="242" mass="27786">MCYPALVVQERCDRGHPQEIRLCWRQCRARSVGSYQTGQWNNLCTVGYSYPDIQIYSPTATVATDCATCYEVAEGVATQAVQTKLRALKEVYNNTEHAIKGFGEELSEVRYRIRNEHLNQYGLAVLRSTEKDLDGRINILHLVQGKREPAIKKCNEELEEMEDYLDSQKRDDAVDNAVSHVGPRLIYFGSLPEEDEKQARSALGDWPRYIAPEGPDVPMDQWGVYQEVEEDEELEEDEEMME</sequence>
<gene>
    <name evidence="2" type="ORF">LTR24_008827</name>
</gene>
<feature type="region of interest" description="Disordered" evidence="1">
    <location>
        <begin position="197"/>
        <end position="220"/>
    </location>
</feature>
<comment type="caution">
    <text evidence="2">The sequence shown here is derived from an EMBL/GenBank/DDBJ whole genome shotgun (WGS) entry which is preliminary data.</text>
</comment>
<dbReference type="EMBL" id="JAVRRG010000165">
    <property type="protein sequence ID" value="KAK5079893.1"/>
    <property type="molecule type" value="Genomic_DNA"/>
</dbReference>
<reference evidence="2 3" key="1">
    <citation type="submission" date="2023-08" db="EMBL/GenBank/DDBJ databases">
        <title>Black Yeasts Isolated from many extreme environments.</title>
        <authorList>
            <person name="Coleine C."/>
            <person name="Stajich J.E."/>
            <person name="Selbmann L."/>
        </authorList>
    </citation>
    <scope>NUCLEOTIDE SEQUENCE [LARGE SCALE GENOMIC DNA]</scope>
    <source>
        <strain evidence="2 3">CCFEE 5885</strain>
    </source>
</reference>
<proteinExistence type="predicted"/>
<evidence type="ECO:0000313" key="3">
    <source>
        <dbReference type="Proteomes" id="UP001345013"/>
    </source>
</evidence>
<evidence type="ECO:0000256" key="1">
    <source>
        <dbReference type="SAM" id="MobiDB-lite"/>
    </source>
</evidence>
<name>A0ABR0JYR2_9EURO</name>
<keyword evidence="3" id="KW-1185">Reference proteome</keyword>